<dbReference type="GeneID" id="9226575"/>
<reference evidence="2" key="1">
    <citation type="journal article" date="2012" name="MBio">
        <title>Comparative genome analysis of Trichophyton rubrum and related dermatophytes reveals candidate genes involved in infection.</title>
        <authorList>
            <person name="Martinez D.A."/>
            <person name="Oliver B.G."/>
            <person name="Graeser Y."/>
            <person name="Goldberg J.M."/>
            <person name="Li W."/>
            <person name="Martinez-Rossi N.M."/>
            <person name="Monod M."/>
            <person name="Shelest E."/>
            <person name="Barton R.C."/>
            <person name="Birch E."/>
            <person name="Brakhage A.A."/>
            <person name="Chen Z."/>
            <person name="Gurr S.J."/>
            <person name="Heiman D."/>
            <person name="Heitman J."/>
            <person name="Kosti I."/>
            <person name="Rossi A."/>
            <person name="Saif S."/>
            <person name="Samalova M."/>
            <person name="Saunders C.W."/>
            <person name="Shea T."/>
            <person name="Summerbell R.C."/>
            <person name="Xu J."/>
            <person name="Young S."/>
            <person name="Zeng Q."/>
            <person name="Birren B.W."/>
            <person name="Cuomo C.A."/>
            <person name="White T.C."/>
        </authorList>
    </citation>
    <scope>NUCLEOTIDE SEQUENCE [LARGE SCALE GENOMIC DNA]</scope>
    <source>
        <strain evidence="2">ATCC MYA-4605 / CBS 113480</strain>
    </source>
</reference>
<keyword evidence="2" id="KW-1185">Reference proteome</keyword>
<dbReference type="AlphaFoldDB" id="C5G187"/>
<dbReference type="Proteomes" id="UP000002035">
    <property type="component" value="Unassembled WGS sequence"/>
</dbReference>
<accession>C5G187</accession>
<organism evidence="1 2">
    <name type="scientific">Arthroderma otae (strain ATCC MYA-4605 / CBS 113480)</name>
    <name type="common">Microsporum canis</name>
    <dbReference type="NCBI Taxonomy" id="554155"/>
    <lineage>
        <taxon>Eukaryota</taxon>
        <taxon>Fungi</taxon>
        <taxon>Dikarya</taxon>
        <taxon>Ascomycota</taxon>
        <taxon>Pezizomycotina</taxon>
        <taxon>Eurotiomycetes</taxon>
        <taxon>Eurotiomycetidae</taxon>
        <taxon>Onygenales</taxon>
        <taxon>Arthrodermataceae</taxon>
        <taxon>Microsporum</taxon>
    </lineage>
</organism>
<name>C5G187_ARTOC</name>
<sequence>MEMKTHSPDTARYRYPRLEAQNNKPKIRSFFYMKAKVHIFIHTLRSEVDKIDSRCFRGLDYHYRLEGIKHGSLASYILNNVGDHPADLWNGQRLHSRQHPGLKPRVVGEVRIYRDKAGKLDKVEGTDLTIPFRDMLFRRPGPSQGEGDFVFAEELLELVKDVKDNMG</sequence>
<protein>
    <submittedName>
        <fullName evidence="1">Uncharacterized protein</fullName>
    </submittedName>
</protein>
<dbReference type="VEuPathDB" id="FungiDB:MCYG_08709"/>
<evidence type="ECO:0000313" key="1">
    <source>
        <dbReference type="EMBL" id="EEQ28550.1"/>
    </source>
</evidence>
<proteinExistence type="predicted"/>
<dbReference type="EMBL" id="DS995710">
    <property type="protein sequence ID" value="EEQ28550.1"/>
    <property type="molecule type" value="Genomic_DNA"/>
</dbReference>
<evidence type="ECO:0000313" key="2">
    <source>
        <dbReference type="Proteomes" id="UP000002035"/>
    </source>
</evidence>
<dbReference type="RefSeq" id="XP_002842569.1">
    <property type="nucleotide sequence ID" value="XM_002842523.1"/>
</dbReference>
<dbReference type="HOGENOM" id="CLU_1594145_0_0_1"/>
<gene>
    <name evidence="1" type="ORF">MCYG_08709</name>
</gene>